<dbReference type="InterPro" id="IPR013830">
    <property type="entry name" value="SGNH_hydro"/>
</dbReference>
<feature type="chain" id="PRO_5019092709" description="SGNH hydrolase-type esterase domain-containing protein" evidence="2">
    <location>
        <begin position="26"/>
        <end position="296"/>
    </location>
</feature>
<organism evidence="4 5">
    <name type="scientific">Apiotrichum porosum</name>
    <dbReference type="NCBI Taxonomy" id="105984"/>
    <lineage>
        <taxon>Eukaryota</taxon>
        <taxon>Fungi</taxon>
        <taxon>Dikarya</taxon>
        <taxon>Basidiomycota</taxon>
        <taxon>Agaricomycotina</taxon>
        <taxon>Tremellomycetes</taxon>
        <taxon>Trichosporonales</taxon>
        <taxon>Trichosporonaceae</taxon>
        <taxon>Apiotrichum</taxon>
    </lineage>
</organism>
<comment type="caution">
    <text evidence="4">The sequence shown here is derived from an EMBL/GenBank/DDBJ whole genome shotgun (WGS) entry which is preliminary data.</text>
</comment>
<feature type="signal peptide" evidence="2">
    <location>
        <begin position="1"/>
        <end position="25"/>
    </location>
</feature>
<sequence>MNSPFKHLSLIWILLSTLFFTMAAAGYTDAVLLFGDSLTQAWSEGSLAQRLSEYWLRRLDVVNRGYGGYNSEWGIPSFEVIFGTKEDREAGRAQEVQLLTIWFGTNDAVLPGRLQYTPIPRFQENLKTLVDYVRNKDSKWYSPNTRIVFINPPPFIAADRLATQYTRWRDEYKCEGPEPVLDREWDNTKKYAEAVVELGKEINVPTIDLWTKIIEAAGGESPEHLKPYFYDGLHFNSLGYKVLTDELTSMVTEHWPELHPEAIRMRLPHFADIDPENPRATIPGQKPVIPRPHDEL</sequence>
<dbReference type="Proteomes" id="UP000279236">
    <property type="component" value="Unassembled WGS sequence"/>
</dbReference>
<protein>
    <recommendedName>
        <fullName evidence="3">SGNH hydrolase-type esterase domain-containing protein</fullName>
    </recommendedName>
</protein>
<dbReference type="InterPro" id="IPR045136">
    <property type="entry name" value="Iah1-like"/>
</dbReference>
<evidence type="ECO:0000256" key="2">
    <source>
        <dbReference type="SAM" id="SignalP"/>
    </source>
</evidence>
<keyword evidence="5" id="KW-1185">Reference proteome</keyword>
<dbReference type="SUPFAM" id="SSF52266">
    <property type="entry name" value="SGNH hydrolase"/>
    <property type="match status" value="1"/>
</dbReference>
<accession>A0A427Y047</accession>
<dbReference type="AlphaFoldDB" id="A0A427Y047"/>
<dbReference type="PANTHER" id="PTHR14209:SF19">
    <property type="entry name" value="ISOAMYL ACETATE-HYDROLYZING ESTERASE 1 HOMOLOG"/>
    <property type="match status" value="1"/>
</dbReference>
<feature type="domain" description="SGNH hydrolase-type esterase" evidence="3">
    <location>
        <begin position="33"/>
        <end position="242"/>
    </location>
</feature>
<dbReference type="PANTHER" id="PTHR14209">
    <property type="entry name" value="ISOAMYL ACETATE-HYDROLYZING ESTERASE 1"/>
    <property type="match status" value="1"/>
</dbReference>
<dbReference type="EMBL" id="RSCE01000003">
    <property type="protein sequence ID" value="RSH84469.1"/>
    <property type="molecule type" value="Genomic_DNA"/>
</dbReference>
<dbReference type="CDD" id="cd01838">
    <property type="entry name" value="Isoamyl_acetate_hydrolase_like"/>
    <property type="match status" value="1"/>
</dbReference>
<evidence type="ECO:0000256" key="1">
    <source>
        <dbReference type="SAM" id="MobiDB-lite"/>
    </source>
</evidence>
<dbReference type="STRING" id="105984.A0A427Y047"/>
<dbReference type="GeneID" id="39590533"/>
<dbReference type="RefSeq" id="XP_028477917.1">
    <property type="nucleotide sequence ID" value="XM_028621465.1"/>
</dbReference>
<reference evidence="4 5" key="1">
    <citation type="submission" date="2018-11" db="EMBL/GenBank/DDBJ databases">
        <title>Genome sequence of Apiotrichum porosum DSM 27194.</title>
        <authorList>
            <person name="Aliyu H."/>
            <person name="Gorte O."/>
            <person name="Ochsenreither K."/>
        </authorList>
    </citation>
    <scope>NUCLEOTIDE SEQUENCE [LARGE SCALE GENOMIC DNA]</scope>
    <source>
        <strain evidence="4 5">DSM 27194</strain>
    </source>
</reference>
<dbReference type="Pfam" id="PF13472">
    <property type="entry name" value="Lipase_GDSL_2"/>
    <property type="match status" value="1"/>
</dbReference>
<dbReference type="Gene3D" id="3.40.50.1110">
    <property type="entry name" value="SGNH hydrolase"/>
    <property type="match status" value="1"/>
</dbReference>
<evidence type="ECO:0000259" key="3">
    <source>
        <dbReference type="Pfam" id="PF13472"/>
    </source>
</evidence>
<evidence type="ECO:0000313" key="5">
    <source>
        <dbReference type="Proteomes" id="UP000279236"/>
    </source>
</evidence>
<keyword evidence="2" id="KW-0732">Signal</keyword>
<feature type="region of interest" description="Disordered" evidence="1">
    <location>
        <begin position="276"/>
        <end position="296"/>
    </location>
</feature>
<dbReference type="InterPro" id="IPR036514">
    <property type="entry name" value="SGNH_hydro_sf"/>
</dbReference>
<gene>
    <name evidence="4" type="ORF">EHS24_005990</name>
</gene>
<evidence type="ECO:0000313" key="4">
    <source>
        <dbReference type="EMBL" id="RSH84469.1"/>
    </source>
</evidence>
<dbReference type="OrthoDB" id="671439at2759"/>
<name>A0A427Y047_9TREE</name>
<proteinExistence type="predicted"/>